<dbReference type="EMBL" id="CP060724">
    <property type="protein sequence ID" value="QNN75370.1"/>
    <property type="molecule type" value="Genomic_DNA"/>
</dbReference>
<dbReference type="AlphaFoldDB" id="A0A7G9T5J5"/>
<dbReference type="RefSeq" id="WP_187529203.1">
    <property type="nucleotide sequence ID" value="NZ_CP060724.1"/>
</dbReference>
<dbReference type="PANTHER" id="PTHR45586:SF1">
    <property type="entry name" value="LIPOPOLYSACCHARIDE ASSEMBLY PROTEIN B"/>
    <property type="match status" value="1"/>
</dbReference>
<dbReference type="Pfam" id="PF13181">
    <property type="entry name" value="TPR_8"/>
    <property type="match status" value="1"/>
</dbReference>
<dbReference type="Gene3D" id="1.25.40.10">
    <property type="entry name" value="Tetratricopeptide repeat domain"/>
    <property type="match status" value="2"/>
</dbReference>
<sequence length="423" mass="48370">MTSYSQRMLDELDAGQMDEAKKSFALALRHDDDETVHSLAEELYALGFSNNAKRAYLKLLDKYPDEDLLRTELAEIAISEDQTDEALMYLSNISADSDAYLEALLVFADLYQSDGLPEAAELKLMEAYRLAPDEPVIQFALAEFYNGSAKYSEAIPFYRGLLATGERYFSGVDIVSRIGVAYALIGDNEKALAYLEQIKAAEMTSDVRFQLGMIYAGNEETQDQAVAEFEKLIDLDASYAAVYNPLGRLYEQREKLEQALSTYQAGLAVDQFNVKSYENAARVARRLGDDTQAERLYTTGLANTSDNLILVNDYTQLLLDHERFVEMINLLNDYLEDDEIDIDPQWYWDLARAYTGIESYEMATKYWHAAMPFFIDNDQFLKSAYFYFRDEGEQILAKEALKQYVQLNPEDYEMVALYETEEE</sequence>
<reference evidence="4 5" key="1">
    <citation type="submission" date="2020-08" db="EMBL/GenBank/DDBJ databases">
        <title>Genome sequence of Weissella diestrammenae KACC 16890T.</title>
        <authorList>
            <person name="Hyun D.-W."/>
            <person name="Bae J.-W."/>
        </authorList>
    </citation>
    <scope>NUCLEOTIDE SEQUENCE [LARGE SCALE GENOMIC DNA]</scope>
    <source>
        <strain evidence="4 5">KACC 16890</strain>
    </source>
</reference>
<evidence type="ECO:0000256" key="3">
    <source>
        <dbReference type="PROSITE-ProRule" id="PRU00339"/>
    </source>
</evidence>
<organism evidence="4 5">
    <name type="scientific">Weissella diestrammenae</name>
    <dbReference type="NCBI Taxonomy" id="1162633"/>
    <lineage>
        <taxon>Bacteria</taxon>
        <taxon>Bacillati</taxon>
        <taxon>Bacillota</taxon>
        <taxon>Bacilli</taxon>
        <taxon>Lactobacillales</taxon>
        <taxon>Lactobacillaceae</taxon>
        <taxon>Weissella</taxon>
    </lineage>
</organism>
<evidence type="ECO:0000256" key="1">
    <source>
        <dbReference type="ARBA" id="ARBA00022737"/>
    </source>
</evidence>
<evidence type="ECO:0000313" key="4">
    <source>
        <dbReference type="EMBL" id="QNN75370.1"/>
    </source>
</evidence>
<dbReference type="InterPro" id="IPR019734">
    <property type="entry name" value="TPR_rpt"/>
</dbReference>
<dbReference type="PANTHER" id="PTHR45586">
    <property type="entry name" value="TPR REPEAT-CONTAINING PROTEIN PA4667"/>
    <property type="match status" value="1"/>
</dbReference>
<dbReference type="KEGG" id="wdi:H9L19_00235"/>
<keyword evidence="1" id="KW-0677">Repeat</keyword>
<evidence type="ECO:0000256" key="2">
    <source>
        <dbReference type="ARBA" id="ARBA00022803"/>
    </source>
</evidence>
<keyword evidence="2 3" id="KW-0802">TPR repeat</keyword>
<name>A0A7G9T5J5_9LACO</name>
<dbReference type="SUPFAM" id="SSF48452">
    <property type="entry name" value="TPR-like"/>
    <property type="match status" value="2"/>
</dbReference>
<gene>
    <name evidence="4" type="ORF">H9L19_00235</name>
</gene>
<feature type="repeat" description="TPR" evidence="3">
    <location>
        <begin position="240"/>
        <end position="273"/>
    </location>
</feature>
<protein>
    <submittedName>
        <fullName evidence="4">Tetratricopeptide repeat protein</fullName>
    </submittedName>
</protein>
<keyword evidence="5" id="KW-1185">Reference proteome</keyword>
<proteinExistence type="predicted"/>
<dbReference type="PROSITE" id="PS50005">
    <property type="entry name" value="TPR"/>
    <property type="match status" value="1"/>
</dbReference>
<dbReference type="Proteomes" id="UP000515800">
    <property type="component" value="Chromosome"/>
</dbReference>
<dbReference type="SMART" id="SM00028">
    <property type="entry name" value="TPR"/>
    <property type="match status" value="7"/>
</dbReference>
<accession>A0A7G9T5J5</accession>
<dbReference type="InterPro" id="IPR051012">
    <property type="entry name" value="CellSynth/LPSAsmb/PSIAsmb"/>
</dbReference>
<evidence type="ECO:0000313" key="5">
    <source>
        <dbReference type="Proteomes" id="UP000515800"/>
    </source>
</evidence>
<dbReference type="InterPro" id="IPR011990">
    <property type="entry name" value="TPR-like_helical_dom_sf"/>
</dbReference>